<evidence type="ECO:0008006" key="9">
    <source>
        <dbReference type="Google" id="ProtNLM"/>
    </source>
</evidence>
<keyword evidence="4 6" id="KW-0732">Signal</keyword>
<proteinExistence type="inferred from homology"/>
<comment type="similarity">
    <text evidence="2">Belongs to the GILT family.</text>
</comment>
<name>A0A9P0PJZ3_ACAOB</name>
<evidence type="ECO:0000313" key="7">
    <source>
        <dbReference type="EMBL" id="CAH1983774.1"/>
    </source>
</evidence>
<evidence type="ECO:0000256" key="4">
    <source>
        <dbReference type="ARBA" id="ARBA00022729"/>
    </source>
</evidence>
<dbReference type="InterPro" id="IPR004911">
    <property type="entry name" value="Interferon-induced_GILT"/>
</dbReference>
<protein>
    <recommendedName>
        <fullName evidence="9">Gamma-interferon-inducible lysosomal thiol reductase</fullName>
    </recommendedName>
</protein>
<accession>A0A9P0PJZ3</accession>
<comment type="caution">
    <text evidence="7">The sequence shown here is derived from an EMBL/GenBank/DDBJ whole genome shotgun (WGS) entry which is preliminary data.</text>
</comment>
<sequence length="202" mass="21895">MKVPSAALLISVFCFSHAADKVKVSVYYETICSDCKIFIRDQLQGTYDSLSQYIDLDLVPFGKGSAEKNGDKWEIECQHGPKECYGNAYHSCAVKIAPTATALAFATCTFSQDDPASDDVIKMCAKDAGISYNRLKHCKETKGNELLAANADRSRGVGYATVPAVAFDGTYDVMNSMIATTSMKQLTCSFLGDAPADCKTQM</sequence>
<dbReference type="SUPFAM" id="SSF52833">
    <property type="entry name" value="Thioredoxin-like"/>
    <property type="match status" value="1"/>
</dbReference>
<comment type="subcellular location">
    <subcellularLocation>
        <location evidence="1">Secreted</location>
    </subcellularLocation>
</comment>
<keyword evidence="8" id="KW-1185">Reference proteome</keyword>
<evidence type="ECO:0000256" key="3">
    <source>
        <dbReference type="ARBA" id="ARBA00022525"/>
    </source>
</evidence>
<dbReference type="PANTHER" id="PTHR13234">
    <property type="entry name" value="GAMMA-INTERFERON INDUCIBLE LYSOSOMAL THIOL REDUCTASE GILT"/>
    <property type="match status" value="1"/>
</dbReference>
<organism evidence="7 8">
    <name type="scientific">Acanthoscelides obtectus</name>
    <name type="common">Bean weevil</name>
    <name type="synonym">Bruchus obtectus</name>
    <dbReference type="NCBI Taxonomy" id="200917"/>
    <lineage>
        <taxon>Eukaryota</taxon>
        <taxon>Metazoa</taxon>
        <taxon>Ecdysozoa</taxon>
        <taxon>Arthropoda</taxon>
        <taxon>Hexapoda</taxon>
        <taxon>Insecta</taxon>
        <taxon>Pterygota</taxon>
        <taxon>Neoptera</taxon>
        <taxon>Endopterygota</taxon>
        <taxon>Coleoptera</taxon>
        <taxon>Polyphaga</taxon>
        <taxon>Cucujiformia</taxon>
        <taxon>Chrysomeloidea</taxon>
        <taxon>Chrysomelidae</taxon>
        <taxon>Bruchinae</taxon>
        <taxon>Bruchini</taxon>
        <taxon>Acanthoscelides</taxon>
    </lineage>
</organism>
<dbReference type="PANTHER" id="PTHR13234:SF8">
    <property type="entry name" value="GAMMA-INTERFERON-INDUCIBLE LYSOSOMAL THIOL REDUCTASE"/>
    <property type="match status" value="1"/>
</dbReference>
<evidence type="ECO:0000256" key="5">
    <source>
        <dbReference type="ARBA" id="ARBA00023180"/>
    </source>
</evidence>
<evidence type="ECO:0000313" key="8">
    <source>
        <dbReference type="Proteomes" id="UP001152888"/>
    </source>
</evidence>
<dbReference type="EMBL" id="CAKOFQ010006945">
    <property type="protein sequence ID" value="CAH1983774.1"/>
    <property type="molecule type" value="Genomic_DNA"/>
</dbReference>
<keyword evidence="5" id="KW-0325">Glycoprotein</keyword>
<dbReference type="Gene3D" id="3.40.30.10">
    <property type="entry name" value="Glutaredoxin"/>
    <property type="match status" value="1"/>
</dbReference>
<dbReference type="Pfam" id="PF03227">
    <property type="entry name" value="GILT"/>
    <property type="match status" value="1"/>
</dbReference>
<reference evidence="7" key="1">
    <citation type="submission" date="2022-03" db="EMBL/GenBank/DDBJ databases">
        <authorList>
            <person name="Sayadi A."/>
        </authorList>
    </citation>
    <scope>NUCLEOTIDE SEQUENCE</scope>
</reference>
<gene>
    <name evidence="7" type="ORF">ACAOBT_LOCUS15727</name>
</gene>
<dbReference type="InterPro" id="IPR036249">
    <property type="entry name" value="Thioredoxin-like_sf"/>
</dbReference>
<evidence type="ECO:0000256" key="6">
    <source>
        <dbReference type="SAM" id="SignalP"/>
    </source>
</evidence>
<evidence type="ECO:0000256" key="1">
    <source>
        <dbReference type="ARBA" id="ARBA00004613"/>
    </source>
</evidence>
<evidence type="ECO:0000256" key="2">
    <source>
        <dbReference type="ARBA" id="ARBA00005679"/>
    </source>
</evidence>
<dbReference type="GO" id="GO:0016671">
    <property type="term" value="F:oxidoreductase activity, acting on a sulfur group of donors, disulfide as acceptor"/>
    <property type="evidence" value="ECO:0007669"/>
    <property type="project" value="InterPro"/>
</dbReference>
<feature type="signal peptide" evidence="6">
    <location>
        <begin position="1"/>
        <end position="18"/>
    </location>
</feature>
<dbReference type="GO" id="GO:0005576">
    <property type="term" value="C:extracellular region"/>
    <property type="evidence" value="ECO:0007669"/>
    <property type="project" value="UniProtKB-SubCell"/>
</dbReference>
<keyword evidence="3" id="KW-0964">Secreted</keyword>
<feature type="chain" id="PRO_5040135675" description="Gamma-interferon-inducible lysosomal thiol reductase" evidence="6">
    <location>
        <begin position="19"/>
        <end position="202"/>
    </location>
</feature>
<dbReference type="OrthoDB" id="958254at2759"/>
<dbReference type="Proteomes" id="UP001152888">
    <property type="component" value="Unassembled WGS sequence"/>
</dbReference>
<dbReference type="AlphaFoldDB" id="A0A9P0PJZ3"/>